<dbReference type="CDD" id="cd07035">
    <property type="entry name" value="TPP_PYR_POX_like"/>
    <property type="match status" value="1"/>
</dbReference>
<dbReference type="Pfam" id="PF00205">
    <property type="entry name" value="TPP_enzyme_M"/>
    <property type="match status" value="1"/>
</dbReference>
<dbReference type="Gene3D" id="3.40.50.970">
    <property type="match status" value="1"/>
</dbReference>
<dbReference type="Gene3D" id="3.40.50.1220">
    <property type="entry name" value="TPP-binding domain"/>
    <property type="match status" value="1"/>
</dbReference>
<dbReference type="AlphaFoldDB" id="A0A382ST88"/>
<dbReference type="SUPFAM" id="SSF52467">
    <property type="entry name" value="DHS-like NAD/FAD-binding domain"/>
    <property type="match status" value="1"/>
</dbReference>
<feature type="non-terminal residue" evidence="4">
    <location>
        <position position="277"/>
    </location>
</feature>
<dbReference type="GO" id="GO:0009099">
    <property type="term" value="P:L-valine biosynthetic process"/>
    <property type="evidence" value="ECO:0007669"/>
    <property type="project" value="TreeGrafter"/>
</dbReference>
<feature type="domain" description="Thiamine pyrophosphate enzyme central" evidence="2">
    <location>
        <begin position="192"/>
        <end position="277"/>
    </location>
</feature>
<name>A0A382ST88_9ZZZZ</name>
<dbReference type="SUPFAM" id="SSF52518">
    <property type="entry name" value="Thiamin diphosphate-binding fold (THDP-binding)"/>
    <property type="match status" value="1"/>
</dbReference>
<evidence type="ECO:0000259" key="2">
    <source>
        <dbReference type="Pfam" id="PF00205"/>
    </source>
</evidence>
<dbReference type="GO" id="GO:0003984">
    <property type="term" value="F:acetolactate synthase activity"/>
    <property type="evidence" value="ECO:0007669"/>
    <property type="project" value="TreeGrafter"/>
</dbReference>
<feature type="domain" description="Thiamine pyrophosphate enzyme N-terminal TPP-binding" evidence="3">
    <location>
        <begin position="2"/>
        <end position="107"/>
    </location>
</feature>
<dbReference type="EMBL" id="UINC01131403">
    <property type="protein sequence ID" value="SVD13086.1"/>
    <property type="molecule type" value="Genomic_DNA"/>
</dbReference>
<dbReference type="InterPro" id="IPR045229">
    <property type="entry name" value="TPP_enz"/>
</dbReference>
<accession>A0A382ST88</accession>
<dbReference type="PANTHER" id="PTHR18968:SF142">
    <property type="entry name" value="ACETOLACTATE SYNTHASE"/>
    <property type="match status" value="1"/>
</dbReference>
<dbReference type="GO" id="GO:0030976">
    <property type="term" value="F:thiamine pyrophosphate binding"/>
    <property type="evidence" value="ECO:0007669"/>
    <property type="project" value="InterPro"/>
</dbReference>
<evidence type="ECO:0000313" key="4">
    <source>
        <dbReference type="EMBL" id="SVD13086.1"/>
    </source>
</evidence>
<dbReference type="FunFam" id="3.40.50.970:FF:000007">
    <property type="entry name" value="Acetolactate synthase"/>
    <property type="match status" value="1"/>
</dbReference>
<protein>
    <recommendedName>
        <fullName evidence="5">Thiamine pyrophosphate enzyme N-terminal TPP-binding domain-containing protein</fullName>
    </recommendedName>
</protein>
<dbReference type="InterPro" id="IPR012000">
    <property type="entry name" value="Thiamin_PyroP_enz_cen_dom"/>
</dbReference>
<dbReference type="InterPro" id="IPR012001">
    <property type="entry name" value="Thiamin_PyroP_enz_TPP-bd_dom"/>
</dbReference>
<gene>
    <name evidence="4" type="ORF">METZ01_LOCUS365940</name>
</gene>
<dbReference type="GO" id="GO:0005948">
    <property type="term" value="C:acetolactate synthase complex"/>
    <property type="evidence" value="ECO:0007669"/>
    <property type="project" value="TreeGrafter"/>
</dbReference>
<dbReference type="GO" id="GO:0009097">
    <property type="term" value="P:isoleucine biosynthetic process"/>
    <property type="evidence" value="ECO:0007669"/>
    <property type="project" value="TreeGrafter"/>
</dbReference>
<evidence type="ECO:0000256" key="1">
    <source>
        <dbReference type="ARBA" id="ARBA00007812"/>
    </source>
</evidence>
<comment type="similarity">
    <text evidence="1">Belongs to the TPP enzyme family.</text>
</comment>
<dbReference type="GO" id="GO:0050660">
    <property type="term" value="F:flavin adenine dinucleotide binding"/>
    <property type="evidence" value="ECO:0007669"/>
    <property type="project" value="TreeGrafter"/>
</dbReference>
<feature type="non-terminal residue" evidence="4">
    <location>
        <position position="1"/>
    </location>
</feature>
<dbReference type="GO" id="GO:0000287">
    <property type="term" value="F:magnesium ion binding"/>
    <property type="evidence" value="ECO:0007669"/>
    <property type="project" value="InterPro"/>
</dbReference>
<proteinExistence type="inferred from homology"/>
<reference evidence="4" key="1">
    <citation type="submission" date="2018-05" db="EMBL/GenBank/DDBJ databases">
        <authorList>
            <person name="Lanie J.A."/>
            <person name="Ng W.-L."/>
            <person name="Kazmierczak K.M."/>
            <person name="Andrzejewski T.M."/>
            <person name="Davidsen T.M."/>
            <person name="Wayne K.J."/>
            <person name="Tettelin H."/>
            <person name="Glass J.I."/>
            <person name="Rusch D."/>
            <person name="Podicherti R."/>
            <person name="Tsui H.-C.T."/>
            <person name="Winkler M.E."/>
        </authorList>
    </citation>
    <scope>NUCLEOTIDE SEQUENCE</scope>
</reference>
<evidence type="ECO:0008006" key="5">
    <source>
        <dbReference type="Google" id="ProtNLM"/>
    </source>
</evidence>
<sequence length="277" mass="29768">MERLCADGAKHIFMVTGRGVLFLSDAVAAHKELNGIPLHHEQSAAYAAVAYAQYTGKPGACLVSTGCASTNAITGVLNAWQDGIPCVFISGQNKLKETTRYTGIPIRTFGQQEADIISLVQPITKYAVMITDSNQIVCEMEKALYLAQTGRKGPVWIDVPLDIQNERIEPNELEKFVTGNGSNFEPLKEDIEYVTKALHNAERPAILIGSGIRSADAVQDLKAFVEKYSIPVTYAGSAPDAYGLENPLSIGSVGIMGCSRAGNFTVQNSDLLLVLGC</sequence>
<dbReference type="PANTHER" id="PTHR18968">
    <property type="entry name" value="THIAMINE PYROPHOSPHATE ENZYMES"/>
    <property type="match status" value="1"/>
</dbReference>
<dbReference type="InterPro" id="IPR029035">
    <property type="entry name" value="DHS-like_NAD/FAD-binding_dom"/>
</dbReference>
<organism evidence="4">
    <name type="scientific">marine metagenome</name>
    <dbReference type="NCBI Taxonomy" id="408172"/>
    <lineage>
        <taxon>unclassified sequences</taxon>
        <taxon>metagenomes</taxon>
        <taxon>ecological metagenomes</taxon>
    </lineage>
</organism>
<evidence type="ECO:0000259" key="3">
    <source>
        <dbReference type="Pfam" id="PF02776"/>
    </source>
</evidence>
<dbReference type="InterPro" id="IPR029061">
    <property type="entry name" value="THDP-binding"/>
</dbReference>
<dbReference type="Pfam" id="PF02776">
    <property type="entry name" value="TPP_enzyme_N"/>
    <property type="match status" value="1"/>
</dbReference>